<organism evidence="6 7">
    <name type="scientific">Hoeflea ulvae</name>
    <dbReference type="NCBI Taxonomy" id="2983764"/>
    <lineage>
        <taxon>Bacteria</taxon>
        <taxon>Pseudomonadati</taxon>
        <taxon>Pseudomonadota</taxon>
        <taxon>Alphaproteobacteria</taxon>
        <taxon>Hyphomicrobiales</taxon>
        <taxon>Rhizobiaceae</taxon>
        <taxon>Hoeflea</taxon>
    </lineage>
</organism>
<dbReference type="Gene3D" id="3.40.50.12780">
    <property type="entry name" value="N-terminal domain of ligase-like"/>
    <property type="match status" value="1"/>
</dbReference>
<dbReference type="InterPro" id="IPR025110">
    <property type="entry name" value="AMP-bd_C"/>
</dbReference>
<comment type="similarity">
    <text evidence="1">Belongs to the ATP-dependent AMP-binding enzyme family.</text>
</comment>
<dbReference type="RefSeq" id="WP_267612639.1">
    <property type="nucleotide sequence ID" value="NZ_JAOVZQ010000001.1"/>
</dbReference>
<feature type="domain" description="AMP-binding enzyme C-terminal" evidence="5">
    <location>
        <begin position="440"/>
        <end position="515"/>
    </location>
</feature>
<dbReference type="PROSITE" id="PS00455">
    <property type="entry name" value="AMP_BINDING"/>
    <property type="match status" value="1"/>
</dbReference>
<keyword evidence="3" id="KW-0479">Metal-binding</keyword>
<keyword evidence="2" id="KW-0436">Ligase</keyword>
<protein>
    <submittedName>
        <fullName evidence="6">AMP-binding protein</fullName>
    </submittedName>
</protein>
<evidence type="ECO:0000256" key="3">
    <source>
        <dbReference type="ARBA" id="ARBA00022723"/>
    </source>
</evidence>
<gene>
    <name evidence="6" type="ORF">OEG82_11800</name>
</gene>
<dbReference type="InterPro" id="IPR042099">
    <property type="entry name" value="ANL_N_sf"/>
</dbReference>
<name>A0ABT3YFR2_9HYPH</name>
<dbReference type="InterPro" id="IPR045851">
    <property type="entry name" value="AMP-bd_C_sf"/>
</dbReference>
<feature type="domain" description="AMP-dependent synthetase/ligase" evidence="4">
    <location>
        <begin position="34"/>
        <end position="390"/>
    </location>
</feature>
<dbReference type="Proteomes" id="UP001081283">
    <property type="component" value="Unassembled WGS sequence"/>
</dbReference>
<dbReference type="PANTHER" id="PTHR43201:SF5">
    <property type="entry name" value="MEDIUM-CHAIN ACYL-COA LIGASE ACSF2, MITOCHONDRIAL"/>
    <property type="match status" value="1"/>
</dbReference>
<comment type="caution">
    <text evidence="6">The sequence shown here is derived from an EMBL/GenBank/DDBJ whole genome shotgun (WGS) entry which is preliminary data.</text>
</comment>
<proteinExistence type="inferred from homology"/>
<evidence type="ECO:0000256" key="2">
    <source>
        <dbReference type="ARBA" id="ARBA00022598"/>
    </source>
</evidence>
<dbReference type="SUPFAM" id="SSF56801">
    <property type="entry name" value="Acetyl-CoA synthetase-like"/>
    <property type="match status" value="1"/>
</dbReference>
<evidence type="ECO:0000259" key="5">
    <source>
        <dbReference type="Pfam" id="PF13193"/>
    </source>
</evidence>
<evidence type="ECO:0000256" key="1">
    <source>
        <dbReference type="ARBA" id="ARBA00006432"/>
    </source>
</evidence>
<evidence type="ECO:0000259" key="4">
    <source>
        <dbReference type="Pfam" id="PF00501"/>
    </source>
</evidence>
<dbReference type="Pfam" id="PF13193">
    <property type="entry name" value="AMP-binding_C"/>
    <property type="match status" value="1"/>
</dbReference>
<evidence type="ECO:0000313" key="6">
    <source>
        <dbReference type="EMBL" id="MCY0094708.1"/>
    </source>
</evidence>
<dbReference type="Pfam" id="PF00501">
    <property type="entry name" value="AMP-binding"/>
    <property type="match status" value="1"/>
</dbReference>
<keyword evidence="7" id="KW-1185">Reference proteome</keyword>
<dbReference type="EMBL" id="JAOVZQ010000001">
    <property type="protein sequence ID" value="MCY0094708.1"/>
    <property type="molecule type" value="Genomic_DNA"/>
</dbReference>
<accession>A0ABT3YFR2</accession>
<sequence>MNARPPLRRELHYGDRVLACHAERPRNVHAMLANAVARHPHRDVLICGDIRWSYARLDDEVARVAAGLAALGVGQGDRVAMLLGNGVPFVVVTYAAARLGAVTVPLSIRDQVPGIRHALENSEAVALVAEAEFVGRVPHPKDTPHLKARIVVGQASGFAGYDSLRQSEPLEQPADVGEDEVATILYTSGTTGLPKGAMLTGLGIVHSAINFVTTMDLDHRDKTVVVVPMNHVTGLVAGIHTLVCAAGSIAVMREFKAAQFLDCAAREAMTCSLMVPAMYNLCLHQADFGDYDLSAWRVGAYGGAPMPAATIERLAEALPGMGLMNAYGATETTSPATIMPADQTAARRLSVGQPMPGAEICIMDEAGREAAAGEDGELWIRGAMVVPGYWRNPEADAREFSAGFWKSGDVGAIDADGFVHVHDRKKDMVNRGGHKVFSAQVESALTACSGVIEAAVIAKPCPILGERVHAVLSVKPGQITEAAVIAHCAGQLADYQCPESYTLCETPLPRNPNGKILKRQLRQQLGFADP</sequence>
<dbReference type="PANTHER" id="PTHR43201">
    <property type="entry name" value="ACYL-COA SYNTHETASE"/>
    <property type="match status" value="1"/>
</dbReference>
<evidence type="ECO:0000313" key="7">
    <source>
        <dbReference type="Proteomes" id="UP001081283"/>
    </source>
</evidence>
<dbReference type="Gene3D" id="3.30.300.30">
    <property type="match status" value="1"/>
</dbReference>
<reference evidence="6" key="1">
    <citation type="submission" date="2022-10" db="EMBL/GenBank/DDBJ databases">
        <title>Hoeflea sp. J2-29, isolated from marine algae.</title>
        <authorList>
            <person name="Kristyanto S."/>
            <person name="Kim J.M."/>
            <person name="Jeon C.O."/>
        </authorList>
    </citation>
    <scope>NUCLEOTIDE SEQUENCE</scope>
    <source>
        <strain evidence="6">J2-29</strain>
    </source>
</reference>
<dbReference type="InterPro" id="IPR020845">
    <property type="entry name" value="AMP-binding_CS"/>
</dbReference>
<dbReference type="InterPro" id="IPR000873">
    <property type="entry name" value="AMP-dep_synth/lig_dom"/>
</dbReference>